<gene>
    <name evidence="2" type="ORF">DYU05_16200</name>
</gene>
<name>A0A3E2NMG5_9SPHI</name>
<organism evidence="2 3">
    <name type="scientific">Mucilaginibacter terrenus</name>
    <dbReference type="NCBI Taxonomy" id="2482727"/>
    <lineage>
        <taxon>Bacteria</taxon>
        <taxon>Pseudomonadati</taxon>
        <taxon>Bacteroidota</taxon>
        <taxon>Sphingobacteriia</taxon>
        <taxon>Sphingobacteriales</taxon>
        <taxon>Sphingobacteriaceae</taxon>
        <taxon>Mucilaginibacter</taxon>
    </lineage>
</organism>
<dbReference type="RefSeq" id="WP_117384185.1">
    <property type="nucleotide sequence ID" value="NZ_QWDE01000003.1"/>
</dbReference>
<feature type="signal peptide" evidence="1">
    <location>
        <begin position="1"/>
        <end position="20"/>
    </location>
</feature>
<dbReference type="OrthoDB" id="793442at2"/>
<protein>
    <submittedName>
        <fullName evidence="2">Uncharacterized protein</fullName>
    </submittedName>
</protein>
<evidence type="ECO:0000256" key="1">
    <source>
        <dbReference type="SAM" id="SignalP"/>
    </source>
</evidence>
<dbReference type="Proteomes" id="UP000260823">
    <property type="component" value="Unassembled WGS sequence"/>
</dbReference>
<accession>A0A3E2NMG5</accession>
<feature type="chain" id="PRO_5017625090" evidence="1">
    <location>
        <begin position="21"/>
        <end position="169"/>
    </location>
</feature>
<dbReference type="AlphaFoldDB" id="A0A3E2NMG5"/>
<evidence type="ECO:0000313" key="2">
    <source>
        <dbReference type="EMBL" id="RFZ82161.1"/>
    </source>
</evidence>
<reference evidence="2 3" key="1">
    <citation type="submission" date="2018-08" db="EMBL/GenBank/DDBJ databases">
        <title>Mucilaginibacter terrae sp. nov., isolated from manganese diggings.</title>
        <authorList>
            <person name="Huang Y."/>
            <person name="Zhou Z."/>
        </authorList>
    </citation>
    <scope>NUCLEOTIDE SEQUENCE [LARGE SCALE GENOMIC DNA]</scope>
    <source>
        <strain evidence="2 3">ZH6</strain>
    </source>
</reference>
<proteinExistence type="predicted"/>
<sequence length="169" mass="19470">MYKVTGFLFFLMFASARAFAQSYEVPKNYVLKTDADYERYEPEVIKTADWLQQTPWSSSPQKMDAATQFLLKWAKGSPAVTIKLTEAVMSLSDRNPQLGFIYMAQFSKYSLQHKHDFDLNAANVTALKALIDKYNSEPKKRKDDDVENLIQLEKKGELNDWIAAAFYTE</sequence>
<keyword evidence="3" id="KW-1185">Reference proteome</keyword>
<comment type="caution">
    <text evidence="2">The sequence shown here is derived from an EMBL/GenBank/DDBJ whole genome shotgun (WGS) entry which is preliminary data.</text>
</comment>
<dbReference type="EMBL" id="QWDE01000003">
    <property type="protein sequence ID" value="RFZ82161.1"/>
    <property type="molecule type" value="Genomic_DNA"/>
</dbReference>
<keyword evidence="1" id="KW-0732">Signal</keyword>
<evidence type="ECO:0000313" key="3">
    <source>
        <dbReference type="Proteomes" id="UP000260823"/>
    </source>
</evidence>